<feature type="domain" description="TonB-dependent receptor plug" evidence="12">
    <location>
        <begin position="125"/>
        <end position="234"/>
    </location>
</feature>
<dbReference type="Gene3D" id="2.170.130.10">
    <property type="entry name" value="TonB-dependent receptor, plug domain"/>
    <property type="match status" value="1"/>
</dbReference>
<accession>A0A3D6B0Z1</accession>
<dbReference type="NCBIfam" id="TIGR04057">
    <property type="entry name" value="SusC_RagA_signa"/>
    <property type="match status" value="1"/>
</dbReference>
<evidence type="ECO:0000256" key="2">
    <source>
        <dbReference type="ARBA" id="ARBA00022448"/>
    </source>
</evidence>
<dbReference type="InterPro" id="IPR023996">
    <property type="entry name" value="TonB-dep_OMP_SusC/RagA"/>
</dbReference>
<keyword evidence="3 8" id="KW-1134">Transmembrane beta strand</keyword>
<dbReference type="Pfam" id="PF00593">
    <property type="entry name" value="TonB_dep_Rec_b-barrel"/>
    <property type="match status" value="1"/>
</dbReference>
<reference evidence="13 14" key="1">
    <citation type="journal article" date="2019" name="Nat. Med.">
        <title>A library of human gut bacterial isolates paired with longitudinal multiomics data enables mechanistic microbiome research.</title>
        <authorList>
            <person name="Poyet M."/>
            <person name="Groussin M."/>
            <person name="Gibbons S.M."/>
            <person name="Avila-Pacheco J."/>
            <person name="Jiang X."/>
            <person name="Kearney S.M."/>
            <person name="Perrotta A.R."/>
            <person name="Berdy B."/>
            <person name="Zhao S."/>
            <person name="Lieberman T.D."/>
            <person name="Swanson P.K."/>
            <person name="Smith M."/>
            <person name="Roesemann S."/>
            <person name="Alexander J.E."/>
            <person name="Rich S.A."/>
            <person name="Livny J."/>
            <person name="Vlamakis H."/>
            <person name="Clish C."/>
            <person name="Bullock K."/>
            <person name="Deik A."/>
            <person name="Scott J."/>
            <person name="Pierce K.A."/>
            <person name="Xavier R.J."/>
            <person name="Alm E.J."/>
        </authorList>
    </citation>
    <scope>NUCLEOTIDE SEQUENCE [LARGE SCALE GENOMIC DNA]</scope>
    <source>
        <strain evidence="13 14">BIOML-A6</strain>
    </source>
</reference>
<dbReference type="SUPFAM" id="SSF49464">
    <property type="entry name" value="Carboxypeptidase regulatory domain-like"/>
    <property type="match status" value="1"/>
</dbReference>
<organism evidence="13 14">
    <name type="scientific">Bacteroides cellulosilyticus</name>
    <dbReference type="NCBI Taxonomy" id="246787"/>
    <lineage>
        <taxon>Bacteria</taxon>
        <taxon>Pseudomonadati</taxon>
        <taxon>Bacteroidota</taxon>
        <taxon>Bacteroidia</taxon>
        <taxon>Bacteroidales</taxon>
        <taxon>Bacteroidaceae</taxon>
        <taxon>Bacteroides</taxon>
    </lineage>
</organism>
<dbReference type="InterPro" id="IPR037066">
    <property type="entry name" value="Plug_dom_sf"/>
</dbReference>
<dbReference type="Gene3D" id="2.40.170.20">
    <property type="entry name" value="TonB-dependent receptor, beta-barrel domain"/>
    <property type="match status" value="1"/>
</dbReference>
<comment type="similarity">
    <text evidence="8 9">Belongs to the TonB-dependent receptor family.</text>
</comment>
<dbReference type="InterPro" id="IPR036942">
    <property type="entry name" value="Beta-barrel_TonB_sf"/>
</dbReference>
<dbReference type="InterPro" id="IPR039426">
    <property type="entry name" value="TonB-dep_rcpt-like"/>
</dbReference>
<evidence type="ECO:0000256" key="6">
    <source>
        <dbReference type="ARBA" id="ARBA00023136"/>
    </source>
</evidence>
<feature type="signal peptide" evidence="10">
    <location>
        <begin position="1"/>
        <end position="30"/>
    </location>
</feature>
<dbReference type="NCBIfam" id="TIGR04056">
    <property type="entry name" value="OMP_RagA_SusC"/>
    <property type="match status" value="1"/>
</dbReference>
<evidence type="ECO:0000313" key="14">
    <source>
        <dbReference type="Proteomes" id="UP000448877"/>
    </source>
</evidence>
<dbReference type="Pfam" id="PF07715">
    <property type="entry name" value="Plug"/>
    <property type="match status" value="1"/>
</dbReference>
<evidence type="ECO:0000256" key="8">
    <source>
        <dbReference type="PROSITE-ProRule" id="PRU01360"/>
    </source>
</evidence>
<sequence length="1039" mass="115019">MYIMKLRKTHLLWIPLVVCLFLVNSVNVMAAIEQVIHVKGQVVDSTGEPVIGANIVVKGTNTGVISDIDGNFAIDAPKNSVLLISFIGYKSQEVKVTGPSVKIVLTDDAEMLNEVVVVGYGSQKKSDITGAMVNVKSEALQQAPVGNIGTALQGLAAGVDVQMAGGNTHPGASPQIRVRGERSLNGGNDVLIVVDGIPFSGGLNEINNDDVESISVLKDASATAIYGSRGANGVLLITTKRGNKGKVNVSYSGYYGFTTAIKEYDVMNSSEYIQLKKWATYNANPDAYTGIDDPNLMRVGDVFRDQEEMEGYLAGNDTDWQSMIFRNGMTTNHQVAVNGGNDRTTYSASVGYYKGQNNYEAHNFERMTAKLSLDTEITSFLKVGLSTLNTYIINKGQDTNPMEMALRASPFTTPYKEDGSLRTYLPGSGQNVWNPLLDTQKNSVVDDRKSLSTFTTGYIDVKLPFGIKYRFNGGVNLKYYSIGQFQATNTTKRMGALDWSFGEYQHTVDYTLENILTWDYSFNNIHNFNVTGLFSAQEQEFTKNNVSGNDYYDDNIQYYNPGLAQGNVTGGGSYEKWGLLSYMGRLNYNYKEKYLLTATVRYDGSSRLADGNKWHAFPSVALGWNLMRENFMQNVNADVLSGMKLRLSWGNVGSTAISAYQTMSRLDTGSKYLLGTNGVMGVRPGSVPDKSLGWENTETWNIGVDFGFLNNRITGTIEWYQQNTTDLLLGVNLPSTSGYSQSYLTNRGATRNRGLEFNVTTVNIAGDGLDKLSWSTDLNIFGNRNKIMNLGEGVEFDKDAGFFLGQDRYIIYSYEHDGLWQDTPEDRALAESFGYATSGANSVIGTVKIKNHHIDYEEDGVTPKAKQIINEDDKTFIGQRAPKFEGGINNRFAWKGFDLSFLWTFRCGGTITSDMHNGWMNTLQGGYNNLNIDYWTPDNTTARWPKPTTATVSNKGLLARYDGSYLKLRNITLGYNIPKTFLSKLNVQSARVYATGSNLYTWFSKEYRKDGGIDPETTSTINLKTPPTRTFVFGLNLTF</sequence>
<dbReference type="Gene3D" id="2.60.40.1120">
    <property type="entry name" value="Carboxypeptidase-like, regulatory domain"/>
    <property type="match status" value="1"/>
</dbReference>
<keyword evidence="10" id="KW-0732">Signal</keyword>
<dbReference type="InterPro" id="IPR012910">
    <property type="entry name" value="Plug_dom"/>
</dbReference>
<dbReference type="Pfam" id="PF13715">
    <property type="entry name" value="CarbopepD_reg_2"/>
    <property type="match status" value="1"/>
</dbReference>
<keyword evidence="4 8" id="KW-0812">Transmembrane</keyword>
<dbReference type="SUPFAM" id="SSF56935">
    <property type="entry name" value="Porins"/>
    <property type="match status" value="1"/>
</dbReference>
<evidence type="ECO:0000256" key="4">
    <source>
        <dbReference type="ARBA" id="ARBA00022692"/>
    </source>
</evidence>
<name>A0A3D6B0Z1_9BACE</name>
<evidence type="ECO:0000256" key="1">
    <source>
        <dbReference type="ARBA" id="ARBA00004571"/>
    </source>
</evidence>
<evidence type="ECO:0000313" key="13">
    <source>
        <dbReference type="EMBL" id="KAA5414754.1"/>
    </source>
</evidence>
<dbReference type="InterPro" id="IPR000531">
    <property type="entry name" value="Beta-barrel_TonB"/>
</dbReference>
<dbReference type="FunFam" id="2.60.40.1120:FF:000003">
    <property type="entry name" value="Outer membrane protein Omp121"/>
    <property type="match status" value="1"/>
</dbReference>
<dbReference type="Proteomes" id="UP000448877">
    <property type="component" value="Unassembled WGS sequence"/>
</dbReference>
<protein>
    <submittedName>
        <fullName evidence="13">TonB-dependent receptor</fullName>
    </submittedName>
</protein>
<dbReference type="GO" id="GO:0009279">
    <property type="term" value="C:cell outer membrane"/>
    <property type="evidence" value="ECO:0007669"/>
    <property type="project" value="UniProtKB-SubCell"/>
</dbReference>
<evidence type="ECO:0000259" key="11">
    <source>
        <dbReference type="Pfam" id="PF00593"/>
    </source>
</evidence>
<evidence type="ECO:0000256" key="10">
    <source>
        <dbReference type="SAM" id="SignalP"/>
    </source>
</evidence>
<dbReference type="PROSITE" id="PS52016">
    <property type="entry name" value="TONB_DEPENDENT_REC_3"/>
    <property type="match status" value="1"/>
</dbReference>
<dbReference type="InterPro" id="IPR023997">
    <property type="entry name" value="TonB-dep_OMP_SusC/RagA_CS"/>
</dbReference>
<comment type="subcellular location">
    <subcellularLocation>
        <location evidence="1 8">Cell outer membrane</location>
        <topology evidence="1 8">Multi-pass membrane protein</topology>
    </subcellularLocation>
</comment>
<feature type="chain" id="PRO_5030075698" evidence="10">
    <location>
        <begin position="31"/>
        <end position="1039"/>
    </location>
</feature>
<keyword evidence="7 8" id="KW-0998">Cell outer membrane</keyword>
<evidence type="ECO:0000256" key="5">
    <source>
        <dbReference type="ARBA" id="ARBA00023077"/>
    </source>
</evidence>
<keyword evidence="5 9" id="KW-0798">TonB box</keyword>
<dbReference type="AlphaFoldDB" id="A0A3D6B0Z1"/>
<evidence type="ECO:0000256" key="9">
    <source>
        <dbReference type="RuleBase" id="RU003357"/>
    </source>
</evidence>
<evidence type="ECO:0000259" key="12">
    <source>
        <dbReference type="Pfam" id="PF07715"/>
    </source>
</evidence>
<evidence type="ECO:0000256" key="7">
    <source>
        <dbReference type="ARBA" id="ARBA00023237"/>
    </source>
</evidence>
<gene>
    <name evidence="13" type="ORF">F2Y81_19595</name>
</gene>
<dbReference type="InterPro" id="IPR008969">
    <property type="entry name" value="CarboxyPept-like_regulatory"/>
</dbReference>
<comment type="caution">
    <text evidence="13">The sequence shown here is derived from an EMBL/GenBank/DDBJ whole genome shotgun (WGS) entry which is preliminary data.</text>
</comment>
<dbReference type="EMBL" id="VVYV01000038">
    <property type="protein sequence ID" value="KAA5414754.1"/>
    <property type="molecule type" value="Genomic_DNA"/>
</dbReference>
<evidence type="ECO:0000256" key="3">
    <source>
        <dbReference type="ARBA" id="ARBA00022452"/>
    </source>
</evidence>
<keyword evidence="13" id="KW-0675">Receptor</keyword>
<feature type="domain" description="TonB-dependent receptor-like beta-barrel" evidence="11">
    <location>
        <begin position="505"/>
        <end position="999"/>
    </location>
</feature>
<keyword evidence="2 8" id="KW-0813">Transport</keyword>
<proteinExistence type="inferred from homology"/>
<keyword evidence="6 8" id="KW-0472">Membrane</keyword>